<evidence type="ECO:0000256" key="4">
    <source>
        <dbReference type="ARBA" id="ARBA00023136"/>
    </source>
</evidence>
<keyword evidence="2 5" id="KW-0812">Transmembrane</keyword>
<feature type="transmembrane region" description="Helical" evidence="5">
    <location>
        <begin position="23"/>
        <end position="44"/>
    </location>
</feature>
<comment type="subcellular location">
    <subcellularLocation>
        <location evidence="1">Membrane</location>
        <topology evidence="1">Multi-pass membrane protein</topology>
    </subcellularLocation>
</comment>
<protein>
    <submittedName>
        <fullName evidence="6">DoxX family protein</fullName>
    </submittedName>
</protein>
<keyword evidence="7" id="KW-1185">Reference proteome</keyword>
<evidence type="ECO:0000313" key="6">
    <source>
        <dbReference type="EMBL" id="MFC4913311.1"/>
    </source>
</evidence>
<evidence type="ECO:0000256" key="2">
    <source>
        <dbReference type="ARBA" id="ARBA00022692"/>
    </source>
</evidence>
<organism evidence="6 7">
    <name type="scientific">Actinomadura gamaensis</name>
    <dbReference type="NCBI Taxonomy" id="1763541"/>
    <lineage>
        <taxon>Bacteria</taxon>
        <taxon>Bacillati</taxon>
        <taxon>Actinomycetota</taxon>
        <taxon>Actinomycetes</taxon>
        <taxon>Streptosporangiales</taxon>
        <taxon>Thermomonosporaceae</taxon>
        <taxon>Actinomadura</taxon>
    </lineage>
</organism>
<proteinExistence type="predicted"/>
<dbReference type="Proteomes" id="UP001595872">
    <property type="component" value="Unassembled WGS sequence"/>
</dbReference>
<keyword evidence="3 5" id="KW-1133">Transmembrane helix</keyword>
<dbReference type="Pfam" id="PF13564">
    <property type="entry name" value="DoxX_2"/>
    <property type="match status" value="1"/>
</dbReference>
<evidence type="ECO:0000256" key="3">
    <source>
        <dbReference type="ARBA" id="ARBA00022989"/>
    </source>
</evidence>
<feature type="transmembrane region" description="Helical" evidence="5">
    <location>
        <begin position="65"/>
        <end position="91"/>
    </location>
</feature>
<name>A0ABV9UDQ0_9ACTN</name>
<sequence length="149" mass="15491">MATITASTLRTAAAEAPRTGRRFGAVLWTFQVLMALAFLIAGSTKLAATEQAVQGFNKIGFGEPGLYVIGTLEVLGAIALLIPILSGLSGAALSTLLVGATITELVADSPSMAVVPLAYLIPVGIVAYGRRGQTVRLLNVVRAVREARR</sequence>
<dbReference type="RefSeq" id="WP_378264111.1">
    <property type="nucleotide sequence ID" value="NZ_JBHSIT010000016.1"/>
</dbReference>
<accession>A0ABV9UDQ0</accession>
<dbReference type="InterPro" id="IPR032808">
    <property type="entry name" value="DoxX"/>
</dbReference>
<evidence type="ECO:0000313" key="7">
    <source>
        <dbReference type="Proteomes" id="UP001595872"/>
    </source>
</evidence>
<keyword evidence="4 5" id="KW-0472">Membrane</keyword>
<gene>
    <name evidence="6" type="ORF">ACFPCY_38850</name>
</gene>
<evidence type="ECO:0000256" key="5">
    <source>
        <dbReference type="SAM" id="Phobius"/>
    </source>
</evidence>
<dbReference type="EMBL" id="JBHSIT010000016">
    <property type="protein sequence ID" value="MFC4913311.1"/>
    <property type="molecule type" value="Genomic_DNA"/>
</dbReference>
<comment type="caution">
    <text evidence="6">The sequence shown here is derived from an EMBL/GenBank/DDBJ whole genome shotgun (WGS) entry which is preliminary data.</text>
</comment>
<reference evidence="7" key="1">
    <citation type="journal article" date="2019" name="Int. J. Syst. Evol. Microbiol.">
        <title>The Global Catalogue of Microorganisms (GCM) 10K type strain sequencing project: providing services to taxonomists for standard genome sequencing and annotation.</title>
        <authorList>
            <consortium name="The Broad Institute Genomics Platform"/>
            <consortium name="The Broad Institute Genome Sequencing Center for Infectious Disease"/>
            <person name="Wu L."/>
            <person name="Ma J."/>
        </authorList>
    </citation>
    <scope>NUCLEOTIDE SEQUENCE [LARGE SCALE GENOMIC DNA]</scope>
    <source>
        <strain evidence="7">KLKA75</strain>
    </source>
</reference>
<evidence type="ECO:0000256" key="1">
    <source>
        <dbReference type="ARBA" id="ARBA00004141"/>
    </source>
</evidence>
<feature type="transmembrane region" description="Helical" evidence="5">
    <location>
        <begin position="111"/>
        <end position="129"/>
    </location>
</feature>